<dbReference type="OrthoDB" id="6407513at2759"/>
<accession>A0A8X6UD75</accession>
<evidence type="ECO:0000313" key="1">
    <source>
        <dbReference type="EMBL" id="GFU05591.1"/>
    </source>
</evidence>
<comment type="caution">
    <text evidence="1">The sequence shown here is derived from an EMBL/GenBank/DDBJ whole genome shotgun (WGS) entry which is preliminary data.</text>
</comment>
<name>A0A8X6UD75_NEPPI</name>
<proteinExistence type="predicted"/>
<organism evidence="1 2">
    <name type="scientific">Nephila pilipes</name>
    <name type="common">Giant wood spider</name>
    <name type="synonym">Nephila maculata</name>
    <dbReference type="NCBI Taxonomy" id="299642"/>
    <lineage>
        <taxon>Eukaryota</taxon>
        <taxon>Metazoa</taxon>
        <taxon>Ecdysozoa</taxon>
        <taxon>Arthropoda</taxon>
        <taxon>Chelicerata</taxon>
        <taxon>Arachnida</taxon>
        <taxon>Araneae</taxon>
        <taxon>Araneomorphae</taxon>
        <taxon>Entelegynae</taxon>
        <taxon>Araneoidea</taxon>
        <taxon>Nephilidae</taxon>
        <taxon>Nephila</taxon>
    </lineage>
</organism>
<protein>
    <submittedName>
        <fullName evidence="1">Uncharacterized protein</fullName>
    </submittedName>
</protein>
<dbReference type="Proteomes" id="UP000887013">
    <property type="component" value="Unassembled WGS sequence"/>
</dbReference>
<evidence type="ECO:0000313" key="2">
    <source>
        <dbReference type="Proteomes" id="UP000887013"/>
    </source>
</evidence>
<sequence length="111" mass="12596">MSSATVGTKASTRYFRQFSPKSDNIQRGTHAYYCTQAYELNGWLQCWLLSGHGYIAPLRGIFKFHCHRNTFRGIREMSTVKLSLHFGINIGRNDMVNGANVAISVPYLIVH</sequence>
<dbReference type="AlphaFoldDB" id="A0A8X6UD75"/>
<gene>
    <name evidence="1" type="ORF">NPIL_6671</name>
</gene>
<dbReference type="EMBL" id="BMAW01028089">
    <property type="protein sequence ID" value="GFU05591.1"/>
    <property type="molecule type" value="Genomic_DNA"/>
</dbReference>
<reference evidence="1" key="1">
    <citation type="submission" date="2020-08" db="EMBL/GenBank/DDBJ databases">
        <title>Multicomponent nature underlies the extraordinary mechanical properties of spider dragline silk.</title>
        <authorList>
            <person name="Kono N."/>
            <person name="Nakamura H."/>
            <person name="Mori M."/>
            <person name="Yoshida Y."/>
            <person name="Ohtoshi R."/>
            <person name="Malay A.D."/>
            <person name="Moran D.A.P."/>
            <person name="Tomita M."/>
            <person name="Numata K."/>
            <person name="Arakawa K."/>
        </authorList>
    </citation>
    <scope>NUCLEOTIDE SEQUENCE</scope>
</reference>
<keyword evidence="2" id="KW-1185">Reference proteome</keyword>